<dbReference type="EMBL" id="SDIL01000029">
    <property type="protein sequence ID" value="RXK39595.1"/>
    <property type="molecule type" value="Genomic_DNA"/>
</dbReference>
<evidence type="ECO:0000259" key="2">
    <source>
        <dbReference type="Pfam" id="PF24494"/>
    </source>
</evidence>
<feature type="domain" description="DUF7587" evidence="2">
    <location>
        <begin position="116"/>
        <end position="209"/>
    </location>
</feature>
<accession>A0A4Q1BNY1</accession>
<feature type="region of interest" description="Disordered" evidence="1">
    <location>
        <begin position="1"/>
        <end position="23"/>
    </location>
</feature>
<reference evidence="3 4" key="1">
    <citation type="submission" date="2016-06" db="EMBL/GenBank/DDBJ databases">
        <title>Evolution of pathogenesis and genome organization in the Tremellales.</title>
        <authorList>
            <person name="Cuomo C."/>
            <person name="Litvintseva A."/>
            <person name="Heitman J."/>
            <person name="Chen Y."/>
            <person name="Sun S."/>
            <person name="Springer D."/>
            <person name="Dromer F."/>
            <person name="Young S."/>
            <person name="Zeng Q."/>
            <person name="Chapman S."/>
            <person name="Gujja S."/>
            <person name="Saif S."/>
            <person name="Birren B."/>
        </authorList>
    </citation>
    <scope>NUCLEOTIDE SEQUENCE [LARGE SCALE GENOMIC DNA]</scope>
    <source>
        <strain evidence="3 4">ATCC 28783</strain>
    </source>
</reference>
<dbReference type="Pfam" id="PF24494">
    <property type="entry name" value="DUF7587"/>
    <property type="match status" value="1"/>
</dbReference>
<dbReference type="VEuPathDB" id="FungiDB:TREMEDRAFT_63017"/>
<sequence>MLSPLTSSTRRSQGQIHPADSVRKWDDGAKKDEYLFRTYHDDSQSKLIPRAGFTSTDSRSARLILEQVRSLGIPTEGCVIGSDDACDLFTLNVGTRHPAYHCTKGWTGRENYEHGKDLASPYVSVFSSFLDVLYHALSLLLVHRKSGVTIAVIKNLSLTVLDPSDIIAHPGVEAKALPIYGTQRWEKAGMFSHRHGERLVVGSIPAASVEALIPVRRTYLGVNLPPEYLLSDFNPNRLYHENLRWNPYEWRTDLMHHVRARVHRIRYQLEAGVQDDSDVEDDSDVVSQGSADERPPRSDSAMMENPDERELLLAMHGLSTFWTLAEDLLDRVSNMSKVNTPETRVISLPP</sequence>
<dbReference type="Proteomes" id="UP000289152">
    <property type="component" value="Unassembled WGS sequence"/>
</dbReference>
<evidence type="ECO:0000313" key="4">
    <source>
        <dbReference type="Proteomes" id="UP000289152"/>
    </source>
</evidence>
<protein>
    <recommendedName>
        <fullName evidence="2">DUF7587 domain-containing protein</fullName>
    </recommendedName>
</protein>
<feature type="compositionally biased region" description="Polar residues" evidence="1">
    <location>
        <begin position="1"/>
        <end position="15"/>
    </location>
</feature>
<dbReference type="AlphaFoldDB" id="A0A4Q1BNY1"/>
<name>A0A4Q1BNY1_TREME</name>
<proteinExistence type="predicted"/>
<evidence type="ECO:0000313" key="3">
    <source>
        <dbReference type="EMBL" id="RXK39595.1"/>
    </source>
</evidence>
<evidence type="ECO:0000256" key="1">
    <source>
        <dbReference type="SAM" id="MobiDB-lite"/>
    </source>
</evidence>
<comment type="caution">
    <text evidence="3">The sequence shown here is derived from an EMBL/GenBank/DDBJ whole genome shotgun (WGS) entry which is preliminary data.</text>
</comment>
<gene>
    <name evidence="3" type="ORF">M231_03097</name>
</gene>
<dbReference type="InParanoid" id="A0A4Q1BNY1"/>
<dbReference type="InterPro" id="IPR056009">
    <property type="entry name" value="DUF7587"/>
</dbReference>
<feature type="region of interest" description="Disordered" evidence="1">
    <location>
        <begin position="274"/>
        <end position="303"/>
    </location>
</feature>
<keyword evidence="4" id="KW-1185">Reference proteome</keyword>
<feature type="compositionally biased region" description="Acidic residues" evidence="1">
    <location>
        <begin position="274"/>
        <end position="284"/>
    </location>
</feature>
<organism evidence="3 4">
    <name type="scientific">Tremella mesenterica</name>
    <name type="common">Jelly fungus</name>
    <dbReference type="NCBI Taxonomy" id="5217"/>
    <lineage>
        <taxon>Eukaryota</taxon>
        <taxon>Fungi</taxon>
        <taxon>Dikarya</taxon>
        <taxon>Basidiomycota</taxon>
        <taxon>Agaricomycotina</taxon>
        <taxon>Tremellomycetes</taxon>
        <taxon>Tremellales</taxon>
        <taxon>Tremellaceae</taxon>
        <taxon>Tremella</taxon>
    </lineage>
</organism>